<evidence type="ECO:0000313" key="2">
    <source>
        <dbReference type="Proteomes" id="UP000016491"/>
    </source>
</evidence>
<organism evidence="1 2">
    <name type="scientific">[Clostridium] symbiosum ATCC 14940</name>
    <dbReference type="NCBI Taxonomy" id="411472"/>
    <lineage>
        <taxon>Bacteria</taxon>
        <taxon>Bacillati</taxon>
        <taxon>Bacillota</taxon>
        <taxon>Clostridia</taxon>
        <taxon>Lachnospirales</taxon>
        <taxon>Lachnospiraceae</taxon>
        <taxon>Otoolea</taxon>
    </lineage>
</organism>
<gene>
    <name evidence="1" type="ORF">CLOSYM_04365</name>
</gene>
<comment type="caution">
    <text evidence="1">The sequence shown here is derived from an EMBL/GenBank/DDBJ whole genome shotgun (WGS) entry which is preliminary data.</text>
</comment>
<reference evidence="1 2" key="1">
    <citation type="submission" date="2013-07" db="EMBL/GenBank/DDBJ databases">
        <authorList>
            <person name="Weinstock G."/>
            <person name="Sodergren E."/>
            <person name="Wylie T."/>
            <person name="Fulton L."/>
            <person name="Fulton R."/>
            <person name="Fronick C."/>
            <person name="O'Laughlin M."/>
            <person name="Godfrey J."/>
            <person name="Miner T."/>
            <person name="Herter B."/>
            <person name="Appelbaum E."/>
            <person name="Cordes M."/>
            <person name="Lek S."/>
            <person name="Wollam A."/>
            <person name="Pepin K.H."/>
            <person name="Palsikar V.B."/>
            <person name="Mitreva M."/>
            <person name="Wilson R.K."/>
        </authorList>
    </citation>
    <scope>NUCLEOTIDE SEQUENCE [LARGE SCALE GENOMIC DNA]</scope>
    <source>
        <strain evidence="1 2">ATCC 14940</strain>
    </source>
</reference>
<sequence length="59" mass="6690">MEGMMDSLMEKENCQIEGMMLQIAGGKRVEREWIETDDDCAPFCGCLGTGEIEFVQINR</sequence>
<protein>
    <submittedName>
        <fullName evidence="1">Uncharacterized protein</fullName>
    </submittedName>
</protein>
<accession>A0ABC9TRZ1</accession>
<dbReference type="EMBL" id="AWSU01000344">
    <property type="protein sequence ID" value="ERI74107.1"/>
    <property type="molecule type" value="Genomic_DNA"/>
</dbReference>
<evidence type="ECO:0000313" key="1">
    <source>
        <dbReference type="EMBL" id="ERI74107.1"/>
    </source>
</evidence>
<proteinExistence type="predicted"/>
<name>A0ABC9TRZ1_CLOSY</name>
<dbReference type="AlphaFoldDB" id="A0ABC9TRZ1"/>
<dbReference type="Proteomes" id="UP000016491">
    <property type="component" value="Unassembled WGS sequence"/>
</dbReference>